<dbReference type="SUPFAM" id="SSF50969">
    <property type="entry name" value="YVTN repeat-like/Quinoprotein amine dehydrogenase"/>
    <property type="match status" value="1"/>
</dbReference>
<evidence type="ECO:0000313" key="1">
    <source>
        <dbReference type="EMBL" id="TWF75269.1"/>
    </source>
</evidence>
<dbReference type="InterPro" id="IPR015943">
    <property type="entry name" value="WD40/YVTN_repeat-like_dom_sf"/>
</dbReference>
<accession>A0A561SK81</accession>
<dbReference type="EMBL" id="VIWU01000001">
    <property type="protein sequence ID" value="TWF75269.1"/>
    <property type="molecule type" value="Genomic_DNA"/>
</dbReference>
<comment type="caution">
    <text evidence="1">The sequence shown here is derived from an EMBL/GenBank/DDBJ whole genome shotgun (WGS) entry which is preliminary data.</text>
</comment>
<sequence>MGVVYLGRHEDGRAAAVKVVHPHLIGDPDFRSRFDREIALAHRVDGPWTARVIDAGPFASRPWLATEYVEGSALDEQVGRTGPLPASELEPDLAAVPAPLPIAPGGRLLYAANNSRALVVDTATRRIEQDIRLGTGTGPSVLPEDWTVLLAADGEHVFTSDTGGHMITVRTLDGDPVAAIDAGARIGAGGIALSPDGATLYAALADRLLAIDVSAYS</sequence>
<organism evidence="1 2">
    <name type="scientific">Pseudonocardia hierapolitana</name>
    <dbReference type="NCBI Taxonomy" id="1128676"/>
    <lineage>
        <taxon>Bacteria</taxon>
        <taxon>Bacillati</taxon>
        <taxon>Actinomycetota</taxon>
        <taxon>Actinomycetes</taxon>
        <taxon>Pseudonocardiales</taxon>
        <taxon>Pseudonocardiaceae</taxon>
        <taxon>Pseudonocardia</taxon>
    </lineage>
</organism>
<dbReference type="InterPro" id="IPR011044">
    <property type="entry name" value="Quino_amine_DH_bsu"/>
</dbReference>
<proteinExistence type="predicted"/>
<gene>
    <name evidence="1" type="ORF">FHX44_111153</name>
</gene>
<keyword evidence="2" id="KW-1185">Reference proteome</keyword>
<name>A0A561SK81_9PSEU</name>
<dbReference type="Gene3D" id="2.130.10.10">
    <property type="entry name" value="YVTN repeat-like/Quinoprotein amine dehydrogenase"/>
    <property type="match status" value="1"/>
</dbReference>
<dbReference type="AlphaFoldDB" id="A0A561SK81"/>
<dbReference type="InterPro" id="IPR011009">
    <property type="entry name" value="Kinase-like_dom_sf"/>
</dbReference>
<reference evidence="1 2" key="1">
    <citation type="submission" date="2019-06" db="EMBL/GenBank/DDBJ databases">
        <title>Sequencing the genomes of 1000 actinobacteria strains.</title>
        <authorList>
            <person name="Klenk H.-P."/>
        </authorList>
    </citation>
    <scope>NUCLEOTIDE SEQUENCE [LARGE SCALE GENOMIC DNA]</scope>
    <source>
        <strain evidence="1 2">DSM 45671</strain>
    </source>
</reference>
<dbReference type="Proteomes" id="UP000321261">
    <property type="component" value="Unassembled WGS sequence"/>
</dbReference>
<evidence type="ECO:0000313" key="2">
    <source>
        <dbReference type="Proteomes" id="UP000321261"/>
    </source>
</evidence>
<dbReference type="OrthoDB" id="9762169at2"/>
<protein>
    <submittedName>
        <fullName evidence="1">Uncharacterized protein</fullName>
    </submittedName>
</protein>
<dbReference type="Gene3D" id="3.30.200.20">
    <property type="entry name" value="Phosphorylase Kinase, domain 1"/>
    <property type="match status" value="1"/>
</dbReference>
<dbReference type="SUPFAM" id="SSF56112">
    <property type="entry name" value="Protein kinase-like (PK-like)"/>
    <property type="match status" value="1"/>
</dbReference>